<evidence type="ECO:0000256" key="4">
    <source>
        <dbReference type="ARBA" id="ARBA00022630"/>
    </source>
</evidence>
<dbReference type="PROSITE" id="PS51645">
    <property type="entry name" value="PHR_CRY_ALPHA_BETA"/>
    <property type="match status" value="1"/>
</dbReference>
<feature type="domain" description="Photolyase/cryptochrome alpha/beta" evidence="8">
    <location>
        <begin position="3"/>
        <end position="140"/>
    </location>
</feature>
<keyword evidence="5 7" id="KW-0274">FAD</keyword>
<keyword evidence="10" id="KW-1185">Reference proteome</keyword>
<evidence type="ECO:0000256" key="3">
    <source>
        <dbReference type="ARBA" id="ARBA00005862"/>
    </source>
</evidence>
<keyword evidence="9" id="KW-0456">Lyase</keyword>
<dbReference type="PANTHER" id="PTHR11455:SF9">
    <property type="entry name" value="CRYPTOCHROME CIRCADIAN CLOCK 5 ISOFORM X1"/>
    <property type="match status" value="1"/>
</dbReference>
<dbReference type="Gene3D" id="1.25.40.80">
    <property type="match status" value="1"/>
</dbReference>
<proteinExistence type="inferred from homology"/>
<dbReference type="Pfam" id="PF00875">
    <property type="entry name" value="DNA_photolyase"/>
    <property type="match status" value="1"/>
</dbReference>
<dbReference type="PANTHER" id="PTHR11455">
    <property type="entry name" value="CRYPTOCHROME"/>
    <property type="match status" value="1"/>
</dbReference>
<keyword evidence="4 7" id="KW-0285">Flavoprotein</keyword>
<evidence type="ECO:0000259" key="8">
    <source>
        <dbReference type="PROSITE" id="PS51645"/>
    </source>
</evidence>
<dbReference type="RefSeq" id="WP_211536083.1">
    <property type="nucleotide sequence ID" value="NZ_JAGSSV010000006.1"/>
</dbReference>
<dbReference type="Proteomes" id="UP000679722">
    <property type="component" value="Unassembled WGS sequence"/>
</dbReference>
<dbReference type="InterPro" id="IPR006050">
    <property type="entry name" value="DNA_photolyase_N"/>
</dbReference>
<dbReference type="NCBIfam" id="NF007955">
    <property type="entry name" value="PRK10674.1"/>
    <property type="match status" value="1"/>
</dbReference>
<evidence type="ECO:0000256" key="6">
    <source>
        <dbReference type="ARBA" id="ARBA00022991"/>
    </source>
</evidence>
<dbReference type="InterPro" id="IPR014729">
    <property type="entry name" value="Rossmann-like_a/b/a_fold"/>
</dbReference>
<evidence type="ECO:0000256" key="1">
    <source>
        <dbReference type="ARBA" id="ARBA00001932"/>
    </source>
</evidence>
<comment type="cofactor">
    <cofactor evidence="2">
        <name>FAD</name>
        <dbReference type="ChEBI" id="CHEBI:57692"/>
    </cofactor>
</comment>
<keyword evidence="6 7" id="KW-0157">Chromophore</keyword>
<dbReference type="PROSITE" id="PS00394">
    <property type="entry name" value="DNA_PHOTOLYASES_1_1"/>
    <property type="match status" value="1"/>
</dbReference>
<comment type="caution">
    <text evidence="9">The sequence shown here is derived from an EMBL/GenBank/DDBJ whole genome shotgun (WGS) entry which is preliminary data.</text>
</comment>
<accession>A0ABS5HBH2</accession>
<dbReference type="SUPFAM" id="SSF48173">
    <property type="entry name" value="Cryptochrome/photolyase FAD-binding domain"/>
    <property type="match status" value="1"/>
</dbReference>
<protein>
    <submittedName>
        <fullName evidence="9">Deoxyribodipyrimidine photo-lyase</fullName>
        <ecNumber evidence="9">4.1.99.3</ecNumber>
    </submittedName>
</protein>
<evidence type="ECO:0000256" key="7">
    <source>
        <dbReference type="RuleBase" id="RU004182"/>
    </source>
</evidence>
<dbReference type="InterPro" id="IPR002081">
    <property type="entry name" value="Cryptochrome/DNA_photolyase_1"/>
</dbReference>
<comment type="similarity">
    <text evidence="3">Belongs to the DNA photolyase class-1 family.</text>
</comment>
<dbReference type="InterPro" id="IPR036155">
    <property type="entry name" value="Crypto/Photolyase_N_sf"/>
</dbReference>
<evidence type="ECO:0000313" key="10">
    <source>
        <dbReference type="Proteomes" id="UP000679722"/>
    </source>
</evidence>
<comment type="cofactor">
    <cofactor evidence="1">
        <name>(6R)-5,10-methylene-5,6,7,8-tetrahydrofolate</name>
        <dbReference type="ChEBI" id="CHEBI:15636"/>
    </cofactor>
</comment>
<dbReference type="InterPro" id="IPR018394">
    <property type="entry name" value="DNA_photolyase_1_CS_C"/>
</dbReference>
<dbReference type="Gene3D" id="3.40.50.620">
    <property type="entry name" value="HUPs"/>
    <property type="match status" value="1"/>
</dbReference>
<name>A0ABS5HBH2_9GAMM</name>
<evidence type="ECO:0000256" key="5">
    <source>
        <dbReference type="ARBA" id="ARBA00022827"/>
    </source>
</evidence>
<dbReference type="PRINTS" id="PR00147">
    <property type="entry name" value="DNAPHOTLYASE"/>
</dbReference>
<sequence>MKITHLVWLRNDLRWLDNPALHFASCAAKEANEGIAVLITPTPGQWSEHNESDAKIGLRAGLVKHLAGELAALGIPLHIVNGDTYADLPEAIGEFCQLNDIKHLWFNGDLPIHEQQRDQAVCAKLQQQGIQTHQQAADLIVAQDVLSQQGTPFKVFTPFFNRWVSLLAQQDITPFPAPAAQAPAIDQDNALPELVWETPYREDLWPADQNIARQKLWQFCHHKECLYKEERDFPIIPATSTLSPYLALGAIGPRQCLEAIFYTCNQEEKRWQDSIWLKELAWRDFYRQLMAHFPFLSMSKPFKADTDALTWRKNDAEFQAWCEGKTGFPIVDAAMRQLNQTGWMHNRLRMITASFFTKLMFADWRRGEAYFMSKLIDGEFAANNGGWQWSASTGCDAAPYFRVFNPTRQSETYDKNGDFIRRFVPELSSLDAKSIHDPKPQQRKVCHYPDPIIDYKPARLAAIAAFDALKGK</sequence>
<dbReference type="SUPFAM" id="SSF52425">
    <property type="entry name" value="Cryptochrome/photolyase, N-terminal domain"/>
    <property type="match status" value="1"/>
</dbReference>
<reference evidence="10" key="1">
    <citation type="submission" date="2023-07" db="EMBL/GenBank/DDBJ databases">
        <title>Marinomonas vulgaris A79, complete genome.</title>
        <authorList>
            <person name="Ying J.-J."/>
        </authorList>
    </citation>
    <scope>NUCLEOTIDE SEQUENCE [LARGE SCALE GENOMIC DNA]</scope>
    <source>
        <strain evidence="10">A79</strain>
    </source>
</reference>
<dbReference type="Pfam" id="PF03441">
    <property type="entry name" value="FAD_binding_7"/>
    <property type="match status" value="1"/>
</dbReference>
<comment type="similarity">
    <text evidence="7">Belongs to the DNA photolyase family.</text>
</comment>
<dbReference type="InterPro" id="IPR036134">
    <property type="entry name" value="Crypto/Photolyase_FAD-like_sf"/>
</dbReference>
<organism evidence="9 10">
    <name type="scientific">Marinomonas vulgaris</name>
    <dbReference type="NCBI Taxonomy" id="2823372"/>
    <lineage>
        <taxon>Bacteria</taxon>
        <taxon>Pseudomonadati</taxon>
        <taxon>Pseudomonadota</taxon>
        <taxon>Gammaproteobacteria</taxon>
        <taxon>Oceanospirillales</taxon>
        <taxon>Oceanospirillaceae</taxon>
        <taxon>Marinomonas</taxon>
    </lineage>
</organism>
<dbReference type="EC" id="4.1.99.3" evidence="9"/>
<dbReference type="InterPro" id="IPR005101">
    <property type="entry name" value="Cryptochr/Photolyase_FAD-bd"/>
</dbReference>
<dbReference type="GO" id="GO:0003904">
    <property type="term" value="F:deoxyribodipyrimidine photo-lyase activity"/>
    <property type="evidence" value="ECO:0007669"/>
    <property type="project" value="UniProtKB-EC"/>
</dbReference>
<evidence type="ECO:0000313" key="9">
    <source>
        <dbReference type="EMBL" id="MBR7888753.1"/>
    </source>
</evidence>
<gene>
    <name evidence="9" type="primary">phrB</name>
    <name evidence="9" type="ORF">J9B83_07325</name>
</gene>
<evidence type="ECO:0000256" key="2">
    <source>
        <dbReference type="ARBA" id="ARBA00001974"/>
    </source>
</evidence>
<dbReference type="EMBL" id="JAGSSV010000006">
    <property type="protein sequence ID" value="MBR7888753.1"/>
    <property type="molecule type" value="Genomic_DNA"/>
</dbReference>
<dbReference type="Gene3D" id="1.10.579.10">
    <property type="entry name" value="DNA Cyclobutane Dipyrimidine Photolyase, subunit A, domain 3"/>
    <property type="match status" value="1"/>
</dbReference>